<feature type="disulfide bond" evidence="13">
    <location>
        <begin position="800"/>
        <end position="812"/>
    </location>
</feature>
<dbReference type="InterPro" id="IPR008211">
    <property type="entry name" value="Laminin_N"/>
</dbReference>
<dbReference type="SMART" id="SM00180">
    <property type="entry name" value="EGF_Lam"/>
    <property type="match status" value="13"/>
</dbReference>
<feature type="domain" description="Laminin EGF-like" evidence="15">
    <location>
        <begin position="1055"/>
        <end position="1111"/>
    </location>
</feature>
<dbReference type="FunFam" id="2.10.25.10:FF:000138">
    <property type="entry name" value="Laminin subunit beta 1"/>
    <property type="match status" value="1"/>
</dbReference>
<dbReference type="GO" id="GO:0009888">
    <property type="term" value="P:tissue development"/>
    <property type="evidence" value="ECO:0007669"/>
    <property type="project" value="TreeGrafter"/>
</dbReference>
<keyword evidence="5" id="KW-0732">Signal</keyword>
<feature type="disulfide bond" evidence="13">
    <location>
        <begin position="1114"/>
        <end position="1131"/>
    </location>
</feature>
<accession>A0A8C4LUU0</accession>
<feature type="disulfide bond" evidence="13">
    <location>
        <begin position="1160"/>
        <end position="1172"/>
    </location>
</feature>
<evidence type="ECO:0000256" key="12">
    <source>
        <dbReference type="ARBA" id="ARBA00023292"/>
    </source>
</evidence>
<evidence type="ECO:0000256" key="7">
    <source>
        <dbReference type="ARBA" id="ARBA00022869"/>
    </source>
</evidence>
<feature type="domain" description="Laminin EGF-like" evidence="15">
    <location>
        <begin position="369"/>
        <end position="421"/>
    </location>
</feature>
<protein>
    <submittedName>
        <fullName evidence="18">Laminin subunit beta 2</fullName>
    </submittedName>
</protein>
<dbReference type="FunFam" id="2.60.120.260:FF:000010">
    <property type="entry name" value="Laminin subunit beta 1"/>
    <property type="match status" value="1"/>
</dbReference>
<dbReference type="FunFam" id="2.10.25.10:FF:000145">
    <property type="entry name" value="Laminin subunit beta 1"/>
    <property type="match status" value="1"/>
</dbReference>
<feature type="coiled-coil region" evidence="14">
    <location>
        <begin position="1271"/>
        <end position="1298"/>
    </location>
</feature>
<dbReference type="GO" id="GO:0043256">
    <property type="term" value="C:laminin complex"/>
    <property type="evidence" value="ECO:0007669"/>
    <property type="project" value="UniProtKB-ARBA"/>
</dbReference>
<dbReference type="Pfam" id="PF21199">
    <property type="entry name" value="LAMININ_IV_B"/>
    <property type="match status" value="1"/>
</dbReference>
<dbReference type="Pfam" id="PF00055">
    <property type="entry name" value="Laminin_N"/>
    <property type="match status" value="1"/>
</dbReference>
<feature type="domain" description="Laminin EGF-like" evidence="15">
    <location>
        <begin position="1160"/>
        <end position="1206"/>
    </location>
</feature>
<keyword evidence="7" id="KW-0084">Basement membrane</keyword>
<evidence type="ECO:0000256" key="1">
    <source>
        <dbReference type="ARBA" id="ARBA00004302"/>
    </source>
</evidence>
<feature type="domain" description="Laminin EGF-like" evidence="15">
    <location>
        <begin position="894"/>
        <end position="943"/>
    </location>
</feature>
<feature type="domain" description="Laminin EGF-like" evidence="15">
    <location>
        <begin position="944"/>
        <end position="1002"/>
    </location>
</feature>
<dbReference type="Gene3D" id="2.60.120.260">
    <property type="entry name" value="Galactose-binding domain-like"/>
    <property type="match status" value="1"/>
</dbReference>
<sequence>HGFLPAMLPNFALSRWTLLVEGPPNGQRLPLVLPGGSAAEPADPLFPVLATALAQALAPDVPGCSRGSCYPATGDLLVGRADRLTASSTCGLHGPQPYCIVSHLQDEKKCFLCDSRRPFSARDNPNSHRIQNVVTSFAPQRRAAWWQSENGVPVVTIQLDLEAEFHFTHLIMTFKTFRPAAMLVERSADFGRTWHVYRYFSYDCGADFPGVPLAPPRHWDDVVCESRYSEIEPSTEGEVIYRVLDPAIPIPDPYSSRIQNLLKITNLRVNLTRLHTLGDNLLDPRREIREKYYYALYELVVRGNCFCYGHASQCAPAPGAPAHAEGMVHGACICKHNTRGLNCEQCQDFYHDLPWHPAEDGHSHACRKCECHGHAHSCHFDMAIYLASGNVSGGVCDGCQHNTAGRHCELCRPFFYRDPTKDLRDPAVCPCDCDPMGSQDGGRCDPHDDPPLGLVSGQCRCKEHVVGSRCQQCRDGFFGLSASDPVGCQCDARGTVPGGTPCDPNSGTCFCKRLVTGHGCNRCLPGHWGLSHDLLGCRPCDCDVGGALDPQCNEATGQCRCRQHMVGRRCEQVQPGYFRPFLDHLTWEAEDVQGQVLDVVERLVIPGGAPSWTGLGFVRLREGQALEFLVASVPRAMDYDLLLRLEPQVPEQWAEMELTVQRPGPVSAHSLCGHVLPKDDYIPGTLQSDTRYMVLPRPVCLEPGNSYKLHLKLNSGSANMVLSLNLTLPCSSLQLVLLPRVLVLEMFSAGDAAALERRATFERYRCHEEGLLPSKTLPSEACAPLLISLSTLLYNGALPCQCDPQGSLSSECNPHGGQCLCKPAVVGHRCDLCAPGYYGFGPTGCQACQCSPEGALSSLCEGTSGQCPCRPGAFGLRCDRCQRGQWGFPSCQPCVCNGHADECDTHTGTCLGCRDHTGGEHCERCIAGFYGDPRLPYGGQCRPCPCPEGPGSRQHFATSCHQDGYSRQIVCHCRAGYRGLRCEACAPGHFGDPSRPGGRCQPCECSGNIDPMDPDACDPHTGQCLRCLHHTEGPHCAHCKPGFHGQAARQSCHRCTCNLLGTDPQQCPSTDRCNCDPSSGQCPCLPNVQGPSCDRCAPNFWNLASGHGCQPCACHPSRARGPTCNEFTGQCHCRAGFGGRTCSECQELHWGDPGLQCRACDCDPRGIDTPQCHRSTGHCSCRPGVSGVRCDQCARGFSGVFPACHPCHACFGDWDRVVQDLAARTRRLEQRAQELQQTGVLGAFERSFWHMQEKAETSINTSPPHWCRREIGEATEHLTQLEAELTDVQDENFNANHALSSLERDGLALNLTLRQLDQHLDLLKHSNFLGAYDSIRHAHSLSAEAERRANTSALTVPSPVSNSAGIRHRTEVLMGAQREDFNRKYMANQQALGKLSVCGPPGDAPCATSPCGGAGCRDEDGQPRCGGLSCNGAAAMADLALGRARHTQAELQRALAEGGGILSQVAETRRQAGEAQQQAQAALDKANASRGQVEQANQELRELIQSVKDFLKEGADPDSIEMVATRVLELSIPASPEQIQHLAGAIAERVRSLADVDTILARTVGDVRRAEQLLQDARRARSDPDPRLGACCRPLRTNCSGCKVRIQVGGRQRCGMWNVGVGPFNGDLLLLELEGTYEENERALEGKAAQLDGLEARMRSVLQAINLQVQIYNTCQ</sequence>
<feature type="domain" description="Laminin N-terminal" evidence="17">
    <location>
        <begin position="65"/>
        <end position="304"/>
    </location>
</feature>
<evidence type="ECO:0000259" key="16">
    <source>
        <dbReference type="PROSITE" id="PS51116"/>
    </source>
</evidence>
<feature type="disulfide bond" evidence="13">
    <location>
        <begin position="802"/>
        <end position="819"/>
    </location>
</feature>
<feature type="disulfide bond" evidence="13">
    <location>
        <begin position="913"/>
        <end position="922"/>
    </location>
</feature>
<feature type="disulfide bond" evidence="13">
    <location>
        <begin position="848"/>
        <end position="860"/>
    </location>
</feature>
<name>A0A8C4LUU0_EQUAS</name>
<dbReference type="FunFam" id="2.10.25.10:FF:000280">
    <property type="entry name" value="Laminin subunit beta 4"/>
    <property type="match status" value="1"/>
</dbReference>
<evidence type="ECO:0000256" key="5">
    <source>
        <dbReference type="ARBA" id="ARBA00022729"/>
    </source>
</evidence>
<dbReference type="SMART" id="SM00181">
    <property type="entry name" value="EGF"/>
    <property type="match status" value="8"/>
</dbReference>
<evidence type="ECO:0000256" key="10">
    <source>
        <dbReference type="ARBA" id="ARBA00023157"/>
    </source>
</evidence>
<dbReference type="FunFam" id="2.10.25.10:FF:000065">
    <property type="entry name" value="Laminin subunit beta 1"/>
    <property type="match status" value="1"/>
</dbReference>
<dbReference type="FunFam" id="2.10.25.10:FF:000135">
    <property type="entry name" value="Laminin subunit beta 4"/>
    <property type="match status" value="2"/>
</dbReference>
<evidence type="ECO:0000256" key="13">
    <source>
        <dbReference type="PROSITE-ProRule" id="PRU00460"/>
    </source>
</evidence>
<feature type="disulfide bond" evidence="13">
    <location>
        <begin position="523"/>
        <end position="537"/>
    </location>
</feature>
<feature type="disulfide bond" evidence="13">
    <location>
        <begin position="1181"/>
        <end position="1190"/>
    </location>
</feature>
<dbReference type="FunFam" id="2.170.300.10:FF:000004">
    <property type="entry name" value="Laminin subunit beta 1"/>
    <property type="match status" value="1"/>
</dbReference>
<evidence type="ECO:0000256" key="14">
    <source>
        <dbReference type="SAM" id="Coils"/>
    </source>
</evidence>
<dbReference type="FunFam" id="2.10.25.10:FF:000011">
    <property type="entry name" value="Cadherin EGF LAG seven-pass G-type receptor"/>
    <property type="match status" value="1"/>
</dbReference>
<reference evidence="18" key="1">
    <citation type="submission" date="2023-03" db="UniProtKB">
        <authorList>
            <consortium name="Ensembl"/>
        </authorList>
    </citation>
    <scope>IDENTIFICATION</scope>
</reference>
<dbReference type="InterPro" id="IPR000742">
    <property type="entry name" value="EGF"/>
</dbReference>
<comment type="subcellular location">
    <subcellularLocation>
        <location evidence="1">Secreted</location>
        <location evidence="1">Extracellular space</location>
        <location evidence="1">Extracellular matrix</location>
        <location evidence="1">Basement membrane</location>
    </subcellularLocation>
</comment>
<dbReference type="InterPro" id="IPR050440">
    <property type="entry name" value="Laminin/Netrin_ECM"/>
</dbReference>
<keyword evidence="12 13" id="KW-0424">Laminin EGF-like domain</keyword>
<feature type="disulfide bond" evidence="13">
    <location>
        <begin position="973"/>
        <end position="982"/>
    </location>
</feature>
<feature type="disulfide bond" evidence="13">
    <location>
        <begin position="511"/>
        <end position="520"/>
    </location>
</feature>
<feature type="domain" description="Laminin EGF-like" evidence="15">
    <location>
        <begin position="431"/>
        <end position="490"/>
    </location>
</feature>
<evidence type="ECO:0000259" key="17">
    <source>
        <dbReference type="PROSITE" id="PS51117"/>
    </source>
</evidence>
<dbReference type="PANTHER" id="PTHR10574:SF36">
    <property type="entry name" value="LAMININ SUBUNIT BETA-2"/>
    <property type="match status" value="1"/>
</dbReference>
<dbReference type="FunFam" id="2.10.25.10:FF:000209">
    <property type="entry name" value="Laminin subunit alpha 5"/>
    <property type="match status" value="1"/>
</dbReference>
<dbReference type="Ensembl" id="ENSEAST00005017445.1">
    <property type="protein sequence ID" value="ENSEASP00005016049.1"/>
    <property type="gene ID" value="ENSEASG00005010965.1"/>
</dbReference>
<feature type="disulfide bond" evidence="13">
    <location>
        <begin position="399"/>
        <end position="408"/>
    </location>
</feature>
<evidence type="ECO:0000256" key="4">
    <source>
        <dbReference type="ARBA" id="ARBA00022553"/>
    </source>
</evidence>
<keyword evidence="2" id="KW-0964">Secreted</keyword>
<keyword evidence="11" id="KW-0325">Glycoprotein</keyword>
<dbReference type="SUPFAM" id="SSF57196">
    <property type="entry name" value="EGF/Laminin"/>
    <property type="match status" value="13"/>
</dbReference>
<dbReference type="Gene3D" id="2.10.25.10">
    <property type="entry name" value="Laminin"/>
    <property type="match status" value="11"/>
</dbReference>
<dbReference type="Pfam" id="PF24973">
    <property type="entry name" value="EGF_LMN_ATRN"/>
    <property type="match status" value="2"/>
</dbReference>
<feature type="disulfide bond" evidence="13">
    <location>
        <begin position="1084"/>
        <end position="1093"/>
    </location>
</feature>
<dbReference type="Pfam" id="PF23219">
    <property type="entry name" value="LAMB1"/>
    <property type="match status" value="1"/>
</dbReference>
<dbReference type="FunFam" id="2.170.300.10:FF:000001">
    <property type="entry name" value="Laminin subunit beta-1"/>
    <property type="match status" value="1"/>
</dbReference>
<keyword evidence="6" id="KW-0677">Repeat</keyword>
<feature type="disulfide bond" evidence="13">
    <location>
        <begin position="1162"/>
        <end position="1179"/>
    </location>
</feature>
<comment type="caution">
    <text evidence="13">Lacks conserved residue(s) required for the propagation of feature annotation.</text>
</comment>
<dbReference type="GO" id="GO:0009887">
    <property type="term" value="P:animal organ morphogenesis"/>
    <property type="evidence" value="ECO:0007669"/>
    <property type="project" value="TreeGrafter"/>
</dbReference>
<evidence type="ECO:0000256" key="9">
    <source>
        <dbReference type="ARBA" id="ARBA00023054"/>
    </source>
</evidence>
<feature type="disulfide bond" evidence="13">
    <location>
        <begin position="1027"/>
        <end position="1036"/>
    </location>
</feature>
<feature type="domain" description="Laminin EGF-like" evidence="15">
    <location>
        <begin position="305"/>
        <end position="368"/>
    </location>
</feature>
<feature type="domain" description="Laminin EGF-like" evidence="15">
    <location>
        <begin position="800"/>
        <end position="847"/>
    </location>
</feature>
<proteinExistence type="predicted"/>
<dbReference type="Pfam" id="PF00053">
    <property type="entry name" value="EGF_laminin"/>
    <property type="match status" value="10"/>
</dbReference>
<keyword evidence="3" id="KW-0272">Extracellular matrix</keyword>
<evidence type="ECO:0000313" key="18">
    <source>
        <dbReference type="Ensembl" id="ENSEASP00005016049.1"/>
    </source>
</evidence>
<dbReference type="FunFam" id="2.10.25.10:FF:000101">
    <property type="entry name" value="Laminin subunit beta 1"/>
    <property type="match status" value="1"/>
</dbReference>
<feature type="domain" description="Laminin EGF-like" evidence="15">
    <location>
        <begin position="1112"/>
        <end position="1159"/>
    </location>
</feature>
<dbReference type="InterPro" id="IPR056558">
    <property type="entry name" value="LAMB1-4_helical"/>
</dbReference>
<feature type="disulfide bond" evidence="13">
    <location>
        <begin position="1133"/>
        <end position="1142"/>
    </location>
</feature>
<feature type="disulfide bond" evidence="13">
    <location>
        <begin position="850"/>
        <end position="867"/>
    </location>
</feature>
<dbReference type="PROSITE" id="PS01248">
    <property type="entry name" value="EGF_LAM_1"/>
    <property type="match status" value="4"/>
</dbReference>
<dbReference type="SMART" id="SM00136">
    <property type="entry name" value="LamNT"/>
    <property type="match status" value="1"/>
</dbReference>
<evidence type="ECO:0000256" key="11">
    <source>
        <dbReference type="ARBA" id="ARBA00023180"/>
    </source>
</evidence>
<dbReference type="FunFam" id="2.10.25.10:FF:000084">
    <property type="entry name" value="Laminin subunit alpha 3"/>
    <property type="match status" value="1"/>
</dbReference>
<evidence type="ECO:0000256" key="6">
    <source>
        <dbReference type="ARBA" id="ARBA00022737"/>
    </source>
</evidence>
<evidence type="ECO:0000256" key="3">
    <source>
        <dbReference type="ARBA" id="ARBA00022530"/>
    </source>
</evidence>
<dbReference type="InterPro" id="IPR002049">
    <property type="entry name" value="LE_dom"/>
</dbReference>
<dbReference type="FunFam" id="2.10.25.10:FF:000130">
    <property type="entry name" value="Laminin subunit beta 1"/>
    <property type="match status" value="1"/>
</dbReference>
<feature type="domain" description="Laminin EGF-like" evidence="15">
    <location>
        <begin position="848"/>
        <end position="893"/>
    </location>
</feature>
<organism evidence="18">
    <name type="scientific">Equus asinus asinus</name>
    <dbReference type="NCBI Taxonomy" id="83772"/>
    <lineage>
        <taxon>Eukaryota</taxon>
        <taxon>Metazoa</taxon>
        <taxon>Chordata</taxon>
        <taxon>Craniata</taxon>
        <taxon>Vertebrata</taxon>
        <taxon>Euteleostomi</taxon>
        <taxon>Mammalia</taxon>
        <taxon>Eutheria</taxon>
        <taxon>Laurasiatheria</taxon>
        <taxon>Perissodactyla</taxon>
        <taxon>Equidae</taxon>
        <taxon>Equus</taxon>
    </lineage>
</organism>
<dbReference type="InterPro" id="IPR013015">
    <property type="entry name" value="Laminin_IV_B"/>
</dbReference>
<dbReference type="GO" id="GO:0007155">
    <property type="term" value="P:cell adhesion"/>
    <property type="evidence" value="ECO:0007669"/>
    <property type="project" value="UniProtKB-KW"/>
</dbReference>
<dbReference type="InterPro" id="IPR056863">
    <property type="entry name" value="LMN_ATRN_NET-like_EGF"/>
</dbReference>
<dbReference type="PROSITE" id="PS50027">
    <property type="entry name" value="EGF_LAM_2"/>
    <property type="match status" value="12"/>
</dbReference>
<keyword evidence="4" id="KW-0597">Phosphoprotein</keyword>
<dbReference type="Gene3D" id="2.170.300.10">
    <property type="entry name" value="Tie2 ligand-binding domain superfamily"/>
    <property type="match status" value="1"/>
</dbReference>
<feature type="domain" description="Laminin IV type B" evidence="16">
    <location>
        <begin position="579"/>
        <end position="794"/>
    </location>
</feature>
<feature type="domain" description="Laminin EGF-like" evidence="15">
    <location>
        <begin position="491"/>
        <end position="539"/>
    </location>
</feature>
<keyword evidence="9 14" id="KW-0175">Coiled coil</keyword>
<feature type="domain" description="Laminin EGF-like" evidence="15">
    <location>
        <begin position="1003"/>
        <end position="1054"/>
    </location>
</feature>
<evidence type="ECO:0000256" key="8">
    <source>
        <dbReference type="ARBA" id="ARBA00022889"/>
    </source>
</evidence>
<keyword evidence="10 13" id="KW-1015">Disulfide bond</keyword>
<evidence type="ECO:0000256" key="2">
    <source>
        <dbReference type="ARBA" id="ARBA00022525"/>
    </source>
</evidence>
<feature type="disulfide bond" evidence="13">
    <location>
        <begin position="334"/>
        <end position="343"/>
    </location>
</feature>
<feature type="disulfide bond" evidence="13">
    <location>
        <begin position="461"/>
        <end position="470"/>
    </location>
</feature>
<feature type="disulfide bond" evidence="13">
    <location>
        <begin position="1112"/>
        <end position="1124"/>
    </location>
</feature>
<dbReference type="PROSITE" id="PS51116">
    <property type="entry name" value="LAMININ_IVB"/>
    <property type="match status" value="1"/>
</dbReference>
<dbReference type="GO" id="GO:0005576">
    <property type="term" value="C:extracellular region"/>
    <property type="evidence" value="ECO:0007669"/>
    <property type="project" value="UniProtKB-ARBA"/>
</dbReference>
<keyword evidence="8" id="KW-0130">Cell adhesion</keyword>
<dbReference type="PROSITE" id="PS51117">
    <property type="entry name" value="LAMININ_NTER"/>
    <property type="match status" value="1"/>
</dbReference>
<gene>
    <name evidence="18" type="primary">LAMB2</name>
</gene>
<feature type="disulfide bond" evidence="13">
    <location>
        <begin position="821"/>
        <end position="830"/>
    </location>
</feature>
<feature type="disulfide bond" evidence="13">
    <location>
        <begin position="869"/>
        <end position="878"/>
    </location>
</feature>
<dbReference type="PRINTS" id="PR00011">
    <property type="entry name" value="EGFLAMININ"/>
</dbReference>
<dbReference type="CDD" id="cd00055">
    <property type="entry name" value="EGF_Lam"/>
    <property type="match status" value="13"/>
</dbReference>
<dbReference type="PANTHER" id="PTHR10574">
    <property type="entry name" value="NETRIN/LAMININ-RELATED"/>
    <property type="match status" value="1"/>
</dbReference>
<evidence type="ECO:0000259" key="15">
    <source>
        <dbReference type="PROSITE" id="PS50027"/>
    </source>
</evidence>
<feature type="coiled-coil region" evidence="14">
    <location>
        <begin position="1465"/>
        <end position="1513"/>
    </location>
</feature>